<dbReference type="AlphaFoldDB" id="A0A2W2DW07"/>
<dbReference type="Pfam" id="PF00672">
    <property type="entry name" value="HAMP"/>
    <property type="match status" value="1"/>
</dbReference>
<evidence type="ECO:0000256" key="7">
    <source>
        <dbReference type="ARBA" id="ARBA00022741"/>
    </source>
</evidence>
<evidence type="ECO:0000256" key="2">
    <source>
        <dbReference type="ARBA" id="ARBA00004370"/>
    </source>
</evidence>
<evidence type="ECO:0000313" key="16">
    <source>
        <dbReference type="Proteomes" id="UP000248627"/>
    </source>
</evidence>
<evidence type="ECO:0000256" key="4">
    <source>
        <dbReference type="ARBA" id="ARBA00022553"/>
    </source>
</evidence>
<dbReference type="GO" id="GO:0004673">
    <property type="term" value="F:protein histidine kinase activity"/>
    <property type="evidence" value="ECO:0007669"/>
    <property type="project" value="UniProtKB-EC"/>
</dbReference>
<feature type="compositionally biased region" description="Low complexity" evidence="12">
    <location>
        <begin position="1"/>
        <end position="14"/>
    </location>
</feature>
<evidence type="ECO:0000256" key="5">
    <source>
        <dbReference type="ARBA" id="ARBA00022679"/>
    </source>
</evidence>
<dbReference type="Pfam" id="PF08376">
    <property type="entry name" value="NIT"/>
    <property type="match status" value="1"/>
</dbReference>
<dbReference type="Pfam" id="PF02518">
    <property type="entry name" value="HATPase_c"/>
    <property type="match status" value="1"/>
</dbReference>
<dbReference type="CDD" id="cd06225">
    <property type="entry name" value="HAMP"/>
    <property type="match status" value="1"/>
</dbReference>
<dbReference type="GO" id="GO:0016020">
    <property type="term" value="C:membrane"/>
    <property type="evidence" value="ECO:0007669"/>
    <property type="project" value="UniProtKB-SubCell"/>
</dbReference>
<keyword evidence="9" id="KW-0067">ATP-binding</keyword>
<proteinExistence type="predicted"/>
<reference evidence="15 16" key="1">
    <citation type="submission" date="2018-01" db="EMBL/GenBank/DDBJ databases">
        <title>Draft genome sequence of Jishengella endophytica.</title>
        <authorList>
            <person name="Sahin N."/>
            <person name="Ay H."/>
            <person name="Saygin H."/>
        </authorList>
    </citation>
    <scope>NUCLEOTIDE SEQUENCE [LARGE SCALE GENOMIC DNA]</scope>
    <source>
        <strain evidence="15 16">DSM 45430</strain>
    </source>
</reference>
<name>A0A2W2DW07_9ACTN</name>
<dbReference type="InterPro" id="IPR050980">
    <property type="entry name" value="2C_sensor_his_kinase"/>
</dbReference>
<evidence type="ECO:0000256" key="1">
    <source>
        <dbReference type="ARBA" id="ARBA00000085"/>
    </source>
</evidence>
<keyword evidence="6 13" id="KW-0812">Transmembrane</keyword>
<feature type="region of interest" description="Disordered" evidence="12">
    <location>
        <begin position="1"/>
        <end position="21"/>
    </location>
</feature>
<dbReference type="Proteomes" id="UP000248627">
    <property type="component" value="Unassembled WGS sequence"/>
</dbReference>
<keyword evidence="11" id="KW-0902">Two-component regulatory system</keyword>
<keyword evidence="5" id="KW-0808">Transferase</keyword>
<dbReference type="InterPro" id="IPR036890">
    <property type="entry name" value="HATPase_C_sf"/>
</dbReference>
<evidence type="ECO:0000256" key="13">
    <source>
        <dbReference type="SAM" id="Phobius"/>
    </source>
</evidence>
<keyword evidence="7" id="KW-0547">Nucleotide-binding</keyword>
<dbReference type="EMBL" id="POTX01000071">
    <property type="protein sequence ID" value="PZF97013.1"/>
    <property type="molecule type" value="Genomic_DNA"/>
</dbReference>
<dbReference type="OrthoDB" id="4652229at2"/>
<gene>
    <name evidence="15" type="ORF">C1I93_13110</name>
</gene>
<evidence type="ECO:0000256" key="9">
    <source>
        <dbReference type="ARBA" id="ARBA00022840"/>
    </source>
</evidence>
<protein>
    <recommendedName>
        <fullName evidence="3">histidine kinase</fullName>
        <ecNumber evidence="3">2.7.13.3</ecNumber>
    </recommendedName>
</protein>
<dbReference type="PROSITE" id="PS50885">
    <property type="entry name" value="HAMP"/>
    <property type="match status" value="1"/>
</dbReference>
<dbReference type="PANTHER" id="PTHR44936:SF9">
    <property type="entry name" value="SENSOR PROTEIN CREC"/>
    <property type="match status" value="1"/>
</dbReference>
<evidence type="ECO:0000313" key="15">
    <source>
        <dbReference type="EMBL" id="PZF97013.1"/>
    </source>
</evidence>
<evidence type="ECO:0000256" key="11">
    <source>
        <dbReference type="ARBA" id="ARBA00023012"/>
    </source>
</evidence>
<dbReference type="InterPro" id="IPR003660">
    <property type="entry name" value="HAMP_dom"/>
</dbReference>
<dbReference type="SUPFAM" id="SSF55874">
    <property type="entry name" value="ATPase domain of HSP90 chaperone/DNA topoisomerase II/histidine kinase"/>
    <property type="match status" value="1"/>
</dbReference>
<organism evidence="15 16">
    <name type="scientific">Micromonospora endophytica</name>
    <dbReference type="NCBI Taxonomy" id="515350"/>
    <lineage>
        <taxon>Bacteria</taxon>
        <taxon>Bacillati</taxon>
        <taxon>Actinomycetota</taxon>
        <taxon>Actinomycetes</taxon>
        <taxon>Micromonosporales</taxon>
        <taxon>Micromonosporaceae</taxon>
        <taxon>Micromonospora</taxon>
    </lineage>
</organism>
<dbReference type="EC" id="2.7.13.3" evidence="3"/>
<keyword evidence="16" id="KW-1185">Reference proteome</keyword>
<feature type="region of interest" description="Disordered" evidence="12">
    <location>
        <begin position="675"/>
        <end position="694"/>
    </location>
</feature>
<evidence type="ECO:0000256" key="8">
    <source>
        <dbReference type="ARBA" id="ARBA00022777"/>
    </source>
</evidence>
<evidence type="ECO:0000256" key="6">
    <source>
        <dbReference type="ARBA" id="ARBA00022692"/>
    </source>
</evidence>
<dbReference type="Gene3D" id="3.30.565.10">
    <property type="entry name" value="Histidine kinase-like ATPase, C-terminal domain"/>
    <property type="match status" value="1"/>
</dbReference>
<dbReference type="InterPro" id="IPR003594">
    <property type="entry name" value="HATPase_dom"/>
</dbReference>
<evidence type="ECO:0000259" key="14">
    <source>
        <dbReference type="PROSITE" id="PS50885"/>
    </source>
</evidence>
<dbReference type="GO" id="GO:0000160">
    <property type="term" value="P:phosphorelay signal transduction system"/>
    <property type="evidence" value="ECO:0007669"/>
    <property type="project" value="UniProtKB-KW"/>
</dbReference>
<evidence type="ECO:0000256" key="12">
    <source>
        <dbReference type="SAM" id="MobiDB-lite"/>
    </source>
</evidence>
<comment type="catalytic activity">
    <reaction evidence="1">
        <text>ATP + protein L-histidine = ADP + protein N-phospho-L-histidine.</text>
        <dbReference type="EC" id="2.7.13.3"/>
    </reaction>
</comment>
<feature type="domain" description="HAMP" evidence="14">
    <location>
        <begin position="402"/>
        <end position="441"/>
    </location>
</feature>
<comment type="caution">
    <text evidence="15">The sequence shown here is derived from an EMBL/GenBank/DDBJ whole genome shotgun (WGS) entry which is preliminary data.</text>
</comment>
<dbReference type="RefSeq" id="WP_111243547.1">
    <property type="nucleotide sequence ID" value="NZ_AP023358.1"/>
</dbReference>
<sequence length="857" mass="90544">MRFSSNFDQQQNQSKGDGLNSAARRGIAAKVRPLADLPVRIKAALIVVPTVLAAVLSAGFGLWASAREAGAAQRAGDMFIAGGTAAEVTQRLQVERIAAVGLLLPGSTVTPADFERAVQDTDRAVSRFREQRDRLDEPPESVQVVLARVDAGLAELEAQRQRVRGDGPVSLSAVAFGYRGIVADLDDLLPAVAQSGVTPQLSDEMRASAALSRARESVGQQQVAVLQAVAARRLTPALHAEVVAARSAQDEALREFDGLARPSWQARLGRTLTGPDVLAAVRLDGAVSGTGVYEPVRLAGGAEQWSRVMTARAELLAQVQATVNGDIGVAADDLWMEQVRAAVVQASVLTVMLAVAVLTALRVARSLVGQLSLLEQGARRVTDVELPGLVGRLRATSGPAEAQRLAEGADGVSVPVVGRDEVGRVADAFNEVLRSAVDATVDQARGRALVSAMITSIGRRVQALTEQLLGSIDNLERDEEDPDRLARVFAADQQATRLRRYGANLLIVAGGGPGQVQRQPVELGDLINAALSETEHFARISVERLVEVEIDARAVDAVKSILAELLDNATRFSAHQVRVFAVWAGRNVQVLIVDSGLGLAPEQLERANALLRSPEVEVAVTDQMGLVVISRLAAEFGVRVRLNQTRPTGITAEVTVPAEYVTRMHVRQVVVPSQVQRQVRPTPTPTPAPAPAAVLSAVPPMPRTGTGWTGPTHPSPAAPAADATMELPLVRRERRPLPLPAGSARPADTPVFREMASRSPWLWPQSDDGHGGFRTAADAGWQVAASTAEPATDGCTASGLPRRRPQAHVVPGGLPTQRTGSESSAPIDPAAIRAQVAGTLRGLRAASATPSLSTGER</sequence>
<evidence type="ECO:0000256" key="10">
    <source>
        <dbReference type="ARBA" id="ARBA00022989"/>
    </source>
</evidence>
<feature type="region of interest" description="Disordered" evidence="12">
    <location>
        <begin position="789"/>
        <end position="831"/>
    </location>
</feature>
<keyword evidence="8" id="KW-0418">Kinase</keyword>
<feature type="transmembrane region" description="Helical" evidence="13">
    <location>
        <begin position="43"/>
        <end position="64"/>
    </location>
</feature>
<keyword evidence="13" id="KW-0472">Membrane</keyword>
<evidence type="ECO:0000256" key="3">
    <source>
        <dbReference type="ARBA" id="ARBA00012438"/>
    </source>
</evidence>
<dbReference type="InterPro" id="IPR013587">
    <property type="entry name" value="Nitrate/nitrite_sensing"/>
</dbReference>
<dbReference type="Gene3D" id="6.10.340.10">
    <property type="match status" value="1"/>
</dbReference>
<accession>A0A2W2DW07</accession>
<keyword evidence="10 13" id="KW-1133">Transmembrane helix</keyword>
<dbReference type="GO" id="GO:0005524">
    <property type="term" value="F:ATP binding"/>
    <property type="evidence" value="ECO:0007669"/>
    <property type="project" value="UniProtKB-KW"/>
</dbReference>
<dbReference type="PANTHER" id="PTHR44936">
    <property type="entry name" value="SENSOR PROTEIN CREC"/>
    <property type="match status" value="1"/>
</dbReference>
<comment type="subcellular location">
    <subcellularLocation>
        <location evidence="2">Membrane</location>
    </subcellularLocation>
</comment>
<keyword evidence="4" id="KW-0597">Phosphoprotein</keyword>